<proteinExistence type="predicted"/>
<gene>
    <name evidence="1" type="ORF">AVEN_58174_1</name>
</gene>
<evidence type="ECO:0000313" key="1">
    <source>
        <dbReference type="EMBL" id="GBN62347.1"/>
    </source>
</evidence>
<name>A0A4Y2QGH6_ARAVE</name>
<keyword evidence="2" id="KW-1185">Reference proteome</keyword>
<protein>
    <submittedName>
        <fullName evidence="1">Uncharacterized protein</fullName>
    </submittedName>
</protein>
<accession>A0A4Y2QGH6</accession>
<sequence length="103" mass="11343">MVIFLVCHTFRSLVILMPRLEATRGLFLDGPRNFEPWSDDEDDASACTPSPNFRATLTGGRLATSDDLACNGGSSVESDFEPGTLLPRSLDLTIRPPRPPYFL</sequence>
<evidence type="ECO:0000313" key="2">
    <source>
        <dbReference type="Proteomes" id="UP000499080"/>
    </source>
</evidence>
<dbReference type="EMBL" id="BGPR01138517">
    <property type="protein sequence ID" value="GBN62347.1"/>
    <property type="molecule type" value="Genomic_DNA"/>
</dbReference>
<dbReference type="Proteomes" id="UP000499080">
    <property type="component" value="Unassembled WGS sequence"/>
</dbReference>
<reference evidence="1 2" key="1">
    <citation type="journal article" date="2019" name="Sci. Rep.">
        <title>Orb-weaving spider Araneus ventricosus genome elucidates the spidroin gene catalogue.</title>
        <authorList>
            <person name="Kono N."/>
            <person name="Nakamura H."/>
            <person name="Ohtoshi R."/>
            <person name="Moran D.A.P."/>
            <person name="Shinohara A."/>
            <person name="Yoshida Y."/>
            <person name="Fujiwara M."/>
            <person name="Mori M."/>
            <person name="Tomita M."/>
            <person name="Arakawa K."/>
        </authorList>
    </citation>
    <scope>NUCLEOTIDE SEQUENCE [LARGE SCALE GENOMIC DNA]</scope>
</reference>
<dbReference type="AlphaFoldDB" id="A0A4Y2QGH6"/>
<organism evidence="1 2">
    <name type="scientific">Araneus ventricosus</name>
    <name type="common">Orbweaver spider</name>
    <name type="synonym">Epeira ventricosa</name>
    <dbReference type="NCBI Taxonomy" id="182803"/>
    <lineage>
        <taxon>Eukaryota</taxon>
        <taxon>Metazoa</taxon>
        <taxon>Ecdysozoa</taxon>
        <taxon>Arthropoda</taxon>
        <taxon>Chelicerata</taxon>
        <taxon>Arachnida</taxon>
        <taxon>Araneae</taxon>
        <taxon>Araneomorphae</taxon>
        <taxon>Entelegynae</taxon>
        <taxon>Araneoidea</taxon>
        <taxon>Araneidae</taxon>
        <taxon>Araneus</taxon>
    </lineage>
</organism>
<comment type="caution">
    <text evidence="1">The sequence shown here is derived from an EMBL/GenBank/DDBJ whole genome shotgun (WGS) entry which is preliminary data.</text>
</comment>